<dbReference type="EMBL" id="OV170225">
    <property type="protein sequence ID" value="CAH0725879.1"/>
    <property type="molecule type" value="Genomic_DNA"/>
</dbReference>
<dbReference type="OrthoDB" id="7416635at2759"/>
<dbReference type="AlphaFoldDB" id="A0A8J9YCQ5"/>
<evidence type="ECO:0000313" key="3">
    <source>
        <dbReference type="Proteomes" id="UP000838878"/>
    </source>
</evidence>
<accession>A0A8J9YCQ5</accession>
<reference evidence="2" key="1">
    <citation type="submission" date="2021-12" db="EMBL/GenBank/DDBJ databases">
        <authorList>
            <person name="Martin H S."/>
        </authorList>
    </citation>
    <scope>NUCLEOTIDE SEQUENCE</scope>
</reference>
<organism evidence="2 3">
    <name type="scientific">Brenthis ino</name>
    <name type="common">lesser marbled fritillary</name>
    <dbReference type="NCBI Taxonomy" id="405034"/>
    <lineage>
        <taxon>Eukaryota</taxon>
        <taxon>Metazoa</taxon>
        <taxon>Ecdysozoa</taxon>
        <taxon>Arthropoda</taxon>
        <taxon>Hexapoda</taxon>
        <taxon>Insecta</taxon>
        <taxon>Pterygota</taxon>
        <taxon>Neoptera</taxon>
        <taxon>Endopterygota</taxon>
        <taxon>Lepidoptera</taxon>
        <taxon>Glossata</taxon>
        <taxon>Ditrysia</taxon>
        <taxon>Papilionoidea</taxon>
        <taxon>Nymphalidae</taxon>
        <taxon>Heliconiinae</taxon>
        <taxon>Argynnini</taxon>
        <taxon>Brenthis</taxon>
    </lineage>
</organism>
<keyword evidence="1" id="KW-0732">Signal</keyword>
<dbReference type="Proteomes" id="UP000838878">
    <property type="component" value="Chromosome 5"/>
</dbReference>
<protein>
    <submittedName>
        <fullName evidence="2">Uncharacterized protein</fullName>
    </submittedName>
</protein>
<gene>
    <name evidence="2" type="ORF">BINO364_LOCUS11413</name>
</gene>
<sequence length="98" mass="10572">MEFKGILFLFVLAVITLFQNINALPRDSGVVKSDLLPQINTNIEDAAKQANPTSEVPSLPGRLKCAHEEATEDASCQEHCLPKGYSYGICVSGTCSCI</sequence>
<evidence type="ECO:0000256" key="1">
    <source>
        <dbReference type="SAM" id="SignalP"/>
    </source>
</evidence>
<evidence type="ECO:0000313" key="2">
    <source>
        <dbReference type="EMBL" id="CAH0725879.1"/>
    </source>
</evidence>
<feature type="non-terminal residue" evidence="2">
    <location>
        <position position="98"/>
    </location>
</feature>
<proteinExistence type="predicted"/>
<name>A0A8J9YCQ5_9NEOP</name>
<keyword evidence="3" id="KW-1185">Reference proteome</keyword>
<feature type="signal peptide" evidence="1">
    <location>
        <begin position="1"/>
        <end position="23"/>
    </location>
</feature>
<feature type="chain" id="PRO_5035424259" evidence="1">
    <location>
        <begin position="24"/>
        <end position="98"/>
    </location>
</feature>